<proteinExistence type="predicted"/>
<dbReference type="EMBL" id="CP071796">
    <property type="protein sequence ID" value="QTD44355.1"/>
    <property type="molecule type" value="Genomic_DNA"/>
</dbReference>
<dbReference type="KEGG" id="otd:J1M35_14735"/>
<protein>
    <submittedName>
        <fullName evidence="1">Uncharacterized protein</fullName>
    </submittedName>
</protein>
<gene>
    <name evidence="1" type="ORF">J1M35_14735</name>
</gene>
<dbReference type="AlphaFoldDB" id="A0A975H2M6"/>
<evidence type="ECO:0000313" key="1">
    <source>
        <dbReference type="EMBL" id="QTD44355.1"/>
    </source>
</evidence>
<reference evidence="1" key="1">
    <citation type="submission" date="2021-03" db="EMBL/GenBank/DDBJ databases">
        <title>Ottowia sp. 27C isolated from the cloaca of a Giant Asian pond turtle (Heosemys grandis).</title>
        <authorList>
            <person name="Spergser J."/>
            <person name="Busse H.-J."/>
        </authorList>
    </citation>
    <scope>NUCLEOTIDE SEQUENCE</scope>
    <source>
        <strain evidence="1">27C</strain>
    </source>
</reference>
<dbReference type="RefSeq" id="WP_208007919.1">
    <property type="nucleotide sequence ID" value="NZ_CP071796.1"/>
</dbReference>
<name>A0A975H2M6_9BURK</name>
<accession>A0A975H2M6</accession>
<evidence type="ECO:0000313" key="2">
    <source>
        <dbReference type="Proteomes" id="UP000663903"/>
    </source>
</evidence>
<organism evidence="1 2">
    <name type="scientific">Ottowia testudinis</name>
    <dbReference type="NCBI Taxonomy" id="2816950"/>
    <lineage>
        <taxon>Bacteria</taxon>
        <taxon>Pseudomonadati</taxon>
        <taxon>Pseudomonadota</taxon>
        <taxon>Betaproteobacteria</taxon>
        <taxon>Burkholderiales</taxon>
        <taxon>Comamonadaceae</taxon>
        <taxon>Ottowia</taxon>
    </lineage>
</organism>
<sequence length="48" mass="4967">MNAYSTVLALALVLNAAASVLLPLLYAQSARRAALMAPASLHALEESV</sequence>
<dbReference type="Proteomes" id="UP000663903">
    <property type="component" value="Chromosome"/>
</dbReference>
<keyword evidence="2" id="KW-1185">Reference proteome</keyword>